<dbReference type="AlphaFoldDB" id="A0A6C0C8C6"/>
<dbReference type="EMBL" id="MN739354">
    <property type="protein sequence ID" value="QHT00342.1"/>
    <property type="molecule type" value="Genomic_DNA"/>
</dbReference>
<reference evidence="1" key="1">
    <citation type="journal article" date="2020" name="Nature">
        <title>Giant virus diversity and host interactions through global metagenomics.</title>
        <authorList>
            <person name="Schulz F."/>
            <person name="Roux S."/>
            <person name="Paez-Espino D."/>
            <person name="Jungbluth S."/>
            <person name="Walsh D.A."/>
            <person name="Denef V.J."/>
            <person name="McMahon K.D."/>
            <person name="Konstantinidis K.T."/>
            <person name="Eloe-Fadrosh E.A."/>
            <person name="Kyrpides N.C."/>
            <person name="Woyke T."/>
        </authorList>
    </citation>
    <scope>NUCLEOTIDE SEQUENCE</scope>
    <source>
        <strain evidence="1">GVMAG-M-3300020192-26</strain>
    </source>
</reference>
<evidence type="ECO:0000313" key="1">
    <source>
        <dbReference type="EMBL" id="QHT00342.1"/>
    </source>
</evidence>
<accession>A0A6C0C8C6</accession>
<proteinExistence type="predicted"/>
<protein>
    <submittedName>
        <fullName evidence="1">Uncharacterized protein</fullName>
    </submittedName>
</protein>
<organism evidence="1">
    <name type="scientific">viral metagenome</name>
    <dbReference type="NCBI Taxonomy" id="1070528"/>
    <lineage>
        <taxon>unclassified sequences</taxon>
        <taxon>metagenomes</taxon>
        <taxon>organismal metagenomes</taxon>
    </lineage>
</organism>
<sequence>MTRMLKLKKRLLVSLCDFLSDKEKMTILASNWQMFTESPDILFTQPTNISEMLHLPIAFYNNFTNVIINVDISIFPQNSTHITCRYIFAHAIRYTYNVKFIDHDNDNNEKIVINFIEPVRKTKFDQLNVTRYVTYCGKIDRFDHLNPGISLHTIAEFYVAHDDLDRFRKIPRNDVGIYNHKYLVYAQLMRPVPLKIFSFILNDKRTKAYSAQFIEYLMCMIELGMPFEIRQMIIKIHAEMFWDRIYDKIVDE</sequence>
<name>A0A6C0C8C6_9ZZZZ</name>